<gene>
    <name evidence="10" type="ORF">OS493_019904</name>
</gene>
<evidence type="ECO:0000256" key="4">
    <source>
        <dbReference type="ARBA" id="ARBA00022692"/>
    </source>
</evidence>
<dbReference type="InterPro" id="IPR023395">
    <property type="entry name" value="MCP_dom_sf"/>
</dbReference>
<comment type="similarity">
    <text evidence="2 9">Belongs to the mitochondrial carrier (TC 2.A.29) family.</text>
</comment>
<evidence type="ECO:0000256" key="6">
    <source>
        <dbReference type="ARBA" id="ARBA00022989"/>
    </source>
</evidence>
<dbReference type="PROSITE" id="PS50920">
    <property type="entry name" value="SOLCAR"/>
    <property type="match status" value="1"/>
</dbReference>
<dbReference type="EMBL" id="MU827313">
    <property type="protein sequence ID" value="KAJ7358997.1"/>
    <property type="molecule type" value="Genomic_DNA"/>
</dbReference>
<keyword evidence="11" id="KW-1185">Reference proteome</keyword>
<evidence type="ECO:0000256" key="7">
    <source>
        <dbReference type="ARBA" id="ARBA00023136"/>
    </source>
</evidence>
<dbReference type="Gene3D" id="1.50.40.10">
    <property type="entry name" value="Mitochondrial carrier domain"/>
    <property type="match status" value="1"/>
</dbReference>
<dbReference type="Proteomes" id="UP001163046">
    <property type="component" value="Unassembled WGS sequence"/>
</dbReference>
<name>A0A9W9YMZ1_9CNID</name>
<evidence type="ECO:0000256" key="2">
    <source>
        <dbReference type="ARBA" id="ARBA00006375"/>
    </source>
</evidence>
<dbReference type="GO" id="GO:0016020">
    <property type="term" value="C:membrane"/>
    <property type="evidence" value="ECO:0007669"/>
    <property type="project" value="UniProtKB-SubCell"/>
</dbReference>
<evidence type="ECO:0000313" key="10">
    <source>
        <dbReference type="EMBL" id="KAJ7358997.1"/>
    </source>
</evidence>
<sequence length="112" mass="13083">MGDLTTYDTVKHLLLGHTSLEDKLGHPHYIKWLCRTDCCNHQHSSRRCQNKNHEQPNLYKGSIDCFLSAVREEGFISLYKGWLPTWSRMAPWSLTFWLVYERIRNVAGVAGF</sequence>
<evidence type="ECO:0000256" key="3">
    <source>
        <dbReference type="ARBA" id="ARBA00022448"/>
    </source>
</evidence>
<dbReference type="Pfam" id="PF00153">
    <property type="entry name" value="Mito_carr"/>
    <property type="match status" value="1"/>
</dbReference>
<dbReference type="SUPFAM" id="SSF103506">
    <property type="entry name" value="Mitochondrial carrier"/>
    <property type="match status" value="1"/>
</dbReference>
<accession>A0A9W9YMZ1</accession>
<organism evidence="10 11">
    <name type="scientific">Desmophyllum pertusum</name>
    <dbReference type="NCBI Taxonomy" id="174260"/>
    <lineage>
        <taxon>Eukaryota</taxon>
        <taxon>Metazoa</taxon>
        <taxon>Cnidaria</taxon>
        <taxon>Anthozoa</taxon>
        <taxon>Hexacorallia</taxon>
        <taxon>Scleractinia</taxon>
        <taxon>Caryophylliina</taxon>
        <taxon>Caryophylliidae</taxon>
        <taxon>Desmophyllum</taxon>
    </lineage>
</organism>
<comment type="subcellular location">
    <subcellularLocation>
        <location evidence="1">Membrane</location>
        <topology evidence="1">Multi-pass membrane protein</topology>
    </subcellularLocation>
</comment>
<evidence type="ECO:0000313" key="11">
    <source>
        <dbReference type="Proteomes" id="UP001163046"/>
    </source>
</evidence>
<protein>
    <submittedName>
        <fullName evidence="10">Uncharacterized protein</fullName>
    </submittedName>
</protein>
<keyword evidence="5" id="KW-0677">Repeat</keyword>
<dbReference type="OrthoDB" id="756301at2759"/>
<feature type="repeat" description="Solcar" evidence="8">
    <location>
        <begin position="7"/>
        <end position="106"/>
    </location>
</feature>
<dbReference type="InterPro" id="IPR050391">
    <property type="entry name" value="Mito_Metabolite_Transporter"/>
</dbReference>
<evidence type="ECO:0000256" key="1">
    <source>
        <dbReference type="ARBA" id="ARBA00004141"/>
    </source>
</evidence>
<dbReference type="AlphaFoldDB" id="A0A9W9YMZ1"/>
<keyword evidence="4 8" id="KW-0812">Transmembrane</keyword>
<evidence type="ECO:0000256" key="5">
    <source>
        <dbReference type="ARBA" id="ARBA00022737"/>
    </source>
</evidence>
<keyword evidence="7 8" id="KW-0472">Membrane</keyword>
<reference evidence="10" key="1">
    <citation type="submission" date="2023-01" db="EMBL/GenBank/DDBJ databases">
        <title>Genome assembly of the deep-sea coral Lophelia pertusa.</title>
        <authorList>
            <person name="Herrera S."/>
            <person name="Cordes E."/>
        </authorList>
    </citation>
    <scope>NUCLEOTIDE SEQUENCE</scope>
    <source>
        <strain evidence="10">USNM1676648</strain>
        <tissue evidence="10">Polyp</tissue>
    </source>
</reference>
<evidence type="ECO:0000256" key="8">
    <source>
        <dbReference type="PROSITE-ProRule" id="PRU00282"/>
    </source>
</evidence>
<dbReference type="InterPro" id="IPR018108">
    <property type="entry name" value="MCP_transmembrane"/>
</dbReference>
<evidence type="ECO:0000256" key="9">
    <source>
        <dbReference type="RuleBase" id="RU000488"/>
    </source>
</evidence>
<dbReference type="PANTHER" id="PTHR45618">
    <property type="entry name" value="MITOCHONDRIAL DICARBOXYLATE CARRIER-RELATED"/>
    <property type="match status" value="1"/>
</dbReference>
<keyword evidence="3 9" id="KW-0813">Transport</keyword>
<keyword evidence="6" id="KW-1133">Transmembrane helix</keyword>
<comment type="caution">
    <text evidence="10">The sequence shown here is derived from an EMBL/GenBank/DDBJ whole genome shotgun (WGS) entry which is preliminary data.</text>
</comment>
<proteinExistence type="inferred from homology"/>